<proteinExistence type="predicted"/>
<keyword evidence="4" id="KW-1185">Reference proteome</keyword>
<protein>
    <recommendedName>
        <fullName evidence="2">Retrotransposon gag domain-containing protein</fullName>
    </recommendedName>
</protein>
<sequence length="440" mass="50317">MVNLGEMNVLRVAISILAFQIARPISTMNKGQAPMIKMSTKVSMLNASRGKAISEAEEWETQNILSQKLEDVDHKVGVMWKEAKNPSVNLYSIGESPFIERIMKEDIPSNFKVLGRVMMEPQTPVATLSIFKLSLTMNKGQGPMIKMSTMVSTLNDELHELKAFNEGEDRVRSKKDPSKAISEIKEWETQNILSQKLEEIDQKIGAIYTFKFYGAWEIYDGTSDPCDHLEHFQALIVFQGVTDTIKCRGFSPTLRKSTRVWFSSLSGASIGSFKQLAQEFLSHFANSKQYKKALTHLTSDRQNHNESLRDFIQRFNQEALEVQDLDKSMVLAVLMNGVRKSSRFTFSLGNKPPLDLANLFNRLEKYINTEEMSRAGINAESESSDKKIKKNGDQNDQEKERRYCRCHRDHGHETEDCKLLKDEIQDLIKRRNLSRFLDKG</sequence>
<evidence type="ECO:0000313" key="4">
    <source>
        <dbReference type="Proteomes" id="UP000826271"/>
    </source>
</evidence>
<dbReference type="PANTHER" id="PTHR33223">
    <property type="entry name" value="CCHC-TYPE DOMAIN-CONTAINING PROTEIN"/>
    <property type="match status" value="1"/>
</dbReference>
<comment type="caution">
    <text evidence="3">The sequence shown here is derived from an EMBL/GenBank/DDBJ whole genome shotgun (WGS) entry which is preliminary data.</text>
</comment>
<feature type="compositionally biased region" description="Basic and acidic residues" evidence="1">
    <location>
        <begin position="383"/>
        <end position="403"/>
    </location>
</feature>
<evidence type="ECO:0000313" key="3">
    <source>
        <dbReference type="EMBL" id="KAG8362799.1"/>
    </source>
</evidence>
<evidence type="ECO:0000259" key="2">
    <source>
        <dbReference type="Pfam" id="PF03732"/>
    </source>
</evidence>
<organism evidence="3 4">
    <name type="scientific">Buddleja alternifolia</name>
    <dbReference type="NCBI Taxonomy" id="168488"/>
    <lineage>
        <taxon>Eukaryota</taxon>
        <taxon>Viridiplantae</taxon>
        <taxon>Streptophyta</taxon>
        <taxon>Embryophyta</taxon>
        <taxon>Tracheophyta</taxon>
        <taxon>Spermatophyta</taxon>
        <taxon>Magnoliopsida</taxon>
        <taxon>eudicotyledons</taxon>
        <taxon>Gunneridae</taxon>
        <taxon>Pentapetalae</taxon>
        <taxon>asterids</taxon>
        <taxon>lamiids</taxon>
        <taxon>Lamiales</taxon>
        <taxon>Scrophulariaceae</taxon>
        <taxon>Buddlejeae</taxon>
        <taxon>Buddleja</taxon>
    </lineage>
</organism>
<dbReference type="PANTHER" id="PTHR33223:SF10">
    <property type="entry name" value="AMINOTRANSFERASE-LIKE PLANT MOBILE DOMAIN-CONTAINING PROTEIN"/>
    <property type="match status" value="1"/>
</dbReference>
<accession>A0AAV6W139</accession>
<dbReference type="Proteomes" id="UP000826271">
    <property type="component" value="Unassembled WGS sequence"/>
</dbReference>
<dbReference type="EMBL" id="WHWC01000293">
    <property type="protein sequence ID" value="KAG8362799.1"/>
    <property type="molecule type" value="Genomic_DNA"/>
</dbReference>
<dbReference type="InterPro" id="IPR005162">
    <property type="entry name" value="Retrotrans_gag_dom"/>
</dbReference>
<evidence type="ECO:0000256" key="1">
    <source>
        <dbReference type="SAM" id="MobiDB-lite"/>
    </source>
</evidence>
<feature type="domain" description="Retrotransposon gag" evidence="2">
    <location>
        <begin position="253"/>
        <end position="339"/>
    </location>
</feature>
<feature type="region of interest" description="Disordered" evidence="1">
    <location>
        <begin position="376"/>
        <end position="403"/>
    </location>
</feature>
<dbReference type="AlphaFoldDB" id="A0AAV6W139"/>
<gene>
    <name evidence="3" type="ORF">BUALT_BualtUnG0036300</name>
</gene>
<name>A0AAV6W139_9LAMI</name>
<reference evidence="3" key="1">
    <citation type="submission" date="2019-10" db="EMBL/GenBank/DDBJ databases">
        <authorList>
            <person name="Zhang R."/>
            <person name="Pan Y."/>
            <person name="Wang J."/>
            <person name="Ma R."/>
            <person name="Yu S."/>
        </authorList>
    </citation>
    <scope>NUCLEOTIDE SEQUENCE</scope>
    <source>
        <strain evidence="3">LA-IB0</strain>
        <tissue evidence="3">Leaf</tissue>
    </source>
</reference>
<dbReference type="Pfam" id="PF03732">
    <property type="entry name" value="Retrotrans_gag"/>
    <property type="match status" value="1"/>
</dbReference>